<evidence type="ECO:0000313" key="3">
    <source>
        <dbReference type="Proteomes" id="UP000001056"/>
    </source>
</evidence>
<gene>
    <name evidence="2" type="ORF">CHGG_02056</name>
</gene>
<dbReference type="HOGENOM" id="CLU_546268_0_0_1"/>
<feature type="compositionally biased region" description="Low complexity" evidence="1">
    <location>
        <begin position="98"/>
        <end position="118"/>
    </location>
</feature>
<dbReference type="GeneID" id="4387345"/>
<keyword evidence="3" id="KW-1185">Reference proteome</keyword>
<accession>Q2HCJ8</accession>
<organism evidence="2 3">
    <name type="scientific">Chaetomium globosum (strain ATCC 6205 / CBS 148.51 / DSM 1962 / NBRC 6347 / NRRL 1970)</name>
    <name type="common">Soil fungus</name>
    <dbReference type="NCBI Taxonomy" id="306901"/>
    <lineage>
        <taxon>Eukaryota</taxon>
        <taxon>Fungi</taxon>
        <taxon>Dikarya</taxon>
        <taxon>Ascomycota</taxon>
        <taxon>Pezizomycotina</taxon>
        <taxon>Sordariomycetes</taxon>
        <taxon>Sordariomycetidae</taxon>
        <taxon>Sordariales</taxon>
        <taxon>Chaetomiaceae</taxon>
        <taxon>Chaetomium</taxon>
    </lineage>
</organism>
<dbReference type="VEuPathDB" id="FungiDB:CHGG_02056"/>
<feature type="compositionally biased region" description="Low complexity" evidence="1">
    <location>
        <begin position="193"/>
        <end position="209"/>
    </location>
</feature>
<protein>
    <submittedName>
        <fullName evidence="2">Uncharacterized protein</fullName>
    </submittedName>
</protein>
<sequence>MSYSGSFPLGPSPRGRSASRHDDDIFGRPRSWSSRSKSRPRLSEPELSYRPLDPVFGGYSHSRPPSRPRRPSISVAHTGASFVTPGTRDPNYLDPVFSSPASRTSRSPSRYPPSASKSGSLSYTLTGLPVDNRGRSRSRRRSSISLGDAPTTGIFALDLGTDEALGYGPDSRSRRPRPASLERQVHDPFRFRSGTSTSWSGSGEHTSGSLDENPFAPSGISRRPTAPALDQPFKSKFFGSGTSSSGSDPSAARPLEGGSDPSLTGRRRSRSTARSKESSLFGRASGEEDWDLPLPTTSLNRPNARGAPQTRRTSFKSGFSDQMEYDEYSQEHFRPGTDIHNRYNAYSADNLNATDAIITYSEKKAQIPPRKRVTSGPHAAIGDSTNYNLGNTFTIPEHRELRSLAHQSFQHRRAETLGRESFNRDYGRVWEKRALQTGNPNTENHEDVARAMHQNANEWRDIRETHAEALLDLGYPEADLTPYSSWGSHAASRGGSHRS</sequence>
<feature type="compositionally biased region" description="Low complexity" evidence="1">
    <location>
        <begin position="234"/>
        <end position="247"/>
    </location>
</feature>
<dbReference type="Proteomes" id="UP000001056">
    <property type="component" value="Unassembled WGS sequence"/>
</dbReference>
<feature type="region of interest" description="Disordered" evidence="1">
    <location>
        <begin position="1"/>
        <end position="318"/>
    </location>
</feature>
<dbReference type="RefSeq" id="XP_001221277.1">
    <property type="nucleotide sequence ID" value="XM_001221276.1"/>
</dbReference>
<evidence type="ECO:0000256" key="1">
    <source>
        <dbReference type="SAM" id="MobiDB-lite"/>
    </source>
</evidence>
<dbReference type="AlphaFoldDB" id="Q2HCJ8"/>
<name>Q2HCJ8_CHAGB</name>
<dbReference type="InParanoid" id="Q2HCJ8"/>
<evidence type="ECO:0000313" key="2">
    <source>
        <dbReference type="EMBL" id="EAQ93821.1"/>
    </source>
</evidence>
<reference evidence="3" key="1">
    <citation type="journal article" date="2015" name="Genome Announc.">
        <title>Draft genome sequence of the cellulolytic fungus Chaetomium globosum.</title>
        <authorList>
            <person name="Cuomo C.A."/>
            <person name="Untereiner W.A."/>
            <person name="Ma L.-J."/>
            <person name="Grabherr M."/>
            <person name="Birren B.W."/>
        </authorList>
    </citation>
    <scope>NUCLEOTIDE SEQUENCE [LARGE SCALE GENOMIC DNA]</scope>
    <source>
        <strain evidence="3">ATCC 6205 / CBS 148.51 / DSM 1962 / NBRC 6347 / NRRL 1970</strain>
    </source>
</reference>
<proteinExistence type="predicted"/>
<dbReference type="EMBL" id="CH408029">
    <property type="protein sequence ID" value="EAQ93821.1"/>
    <property type="molecule type" value="Genomic_DNA"/>
</dbReference>